<organism evidence="2 3">
    <name type="scientific">Araneus ventricosus</name>
    <name type="common">Orbweaver spider</name>
    <name type="synonym">Epeira ventricosa</name>
    <dbReference type="NCBI Taxonomy" id="182803"/>
    <lineage>
        <taxon>Eukaryota</taxon>
        <taxon>Metazoa</taxon>
        <taxon>Ecdysozoa</taxon>
        <taxon>Arthropoda</taxon>
        <taxon>Chelicerata</taxon>
        <taxon>Arachnida</taxon>
        <taxon>Araneae</taxon>
        <taxon>Araneomorphae</taxon>
        <taxon>Entelegynae</taxon>
        <taxon>Araneoidea</taxon>
        <taxon>Araneidae</taxon>
        <taxon>Araneus</taxon>
    </lineage>
</organism>
<proteinExistence type="predicted"/>
<feature type="signal peptide" evidence="1">
    <location>
        <begin position="1"/>
        <end position="18"/>
    </location>
</feature>
<dbReference type="AlphaFoldDB" id="A0A4Y2M8Z0"/>
<dbReference type="Proteomes" id="UP000499080">
    <property type="component" value="Unassembled WGS sequence"/>
</dbReference>
<keyword evidence="1" id="KW-0732">Signal</keyword>
<reference evidence="2 3" key="1">
    <citation type="journal article" date="2019" name="Sci. Rep.">
        <title>Orb-weaving spider Araneus ventricosus genome elucidates the spidroin gene catalogue.</title>
        <authorList>
            <person name="Kono N."/>
            <person name="Nakamura H."/>
            <person name="Ohtoshi R."/>
            <person name="Moran D.A.P."/>
            <person name="Shinohara A."/>
            <person name="Yoshida Y."/>
            <person name="Fujiwara M."/>
            <person name="Mori M."/>
            <person name="Tomita M."/>
            <person name="Arakawa K."/>
        </authorList>
    </citation>
    <scope>NUCLEOTIDE SEQUENCE [LARGE SCALE GENOMIC DNA]</scope>
</reference>
<protein>
    <submittedName>
        <fullName evidence="2">Uncharacterized protein</fullName>
    </submittedName>
</protein>
<gene>
    <name evidence="2" type="ORF">AVEN_26082_1</name>
</gene>
<evidence type="ECO:0000313" key="3">
    <source>
        <dbReference type="Proteomes" id="UP000499080"/>
    </source>
</evidence>
<keyword evidence="3" id="KW-1185">Reference proteome</keyword>
<evidence type="ECO:0000313" key="2">
    <source>
        <dbReference type="EMBL" id="GBN22127.1"/>
    </source>
</evidence>
<feature type="chain" id="PRO_5021201218" evidence="1">
    <location>
        <begin position="19"/>
        <end position="103"/>
    </location>
</feature>
<dbReference type="EMBL" id="BGPR01006823">
    <property type="protein sequence ID" value="GBN22127.1"/>
    <property type="molecule type" value="Genomic_DNA"/>
</dbReference>
<sequence>MGHLLVMVALIPPGYVSSQNQKAKTPDKGEMGHLLVMMALIPPGYVSSQNQKAKTPDKGEMWHLLLVKTTSSLWSDLAAIQEVGCFSALHSEETGPHFIFSRQ</sequence>
<evidence type="ECO:0000256" key="1">
    <source>
        <dbReference type="SAM" id="SignalP"/>
    </source>
</evidence>
<comment type="caution">
    <text evidence="2">The sequence shown here is derived from an EMBL/GenBank/DDBJ whole genome shotgun (WGS) entry which is preliminary data.</text>
</comment>
<name>A0A4Y2M8Z0_ARAVE</name>
<accession>A0A4Y2M8Z0</accession>